<dbReference type="PROSITE" id="PS50105">
    <property type="entry name" value="SAM_DOMAIN"/>
    <property type="match status" value="1"/>
</dbReference>
<feature type="transmembrane region" description="Helical" evidence="11">
    <location>
        <begin position="147"/>
        <end position="167"/>
    </location>
</feature>
<comment type="subcellular location">
    <subcellularLocation>
        <location evidence="1">Membrane</location>
        <topology evidence="1">Multi-pass membrane protein</topology>
    </subcellularLocation>
</comment>
<evidence type="ECO:0000256" key="4">
    <source>
        <dbReference type="ARBA" id="ARBA00022692"/>
    </source>
</evidence>
<name>A0A6F9DS74_9ASCI</name>
<dbReference type="GO" id="GO:0000139">
    <property type="term" value="C:Golgi membrane"/>
    <property type="evidence" value="ECO:0007669"/>
    <property type="project" value="TreeGrafter"/>
</dbReference>
<dbReference type="AlphaFoldDB" id="A0A6F9DS74"/>
<feature type="transmembrane region" description="Helical" evidence="11">
    <location>
        <begin position="194"/>
        <end position="216"/>
    </location>
</feature>
<feature type="compositionally biased region" description="Basic and acidic residues" evidence="10">
    <location>
        <begin position="105"/>
        <end position="114"/>
    </location>
</feature>
<evidence type="ECO:0000256" key="11">
    <source>
        <dbReference type="SAM" id="Phobius"/>
    </source>
</evidence>
<dbReference type="GO" id="GO:0005789">
    <property type="term" value="C:endoplasmic reticulum membrane"/>
    <property type="evidence" value="ECO:0007669"/>
    <property type="project" value="TreeGrafter"/>
</dbReference>
<comment type="catalytic activity">
    <reaction evidence="9">
        <text>an N-acylsphing-4-enine + a 1,2-diacyl-sn-glycero-3-phosphoethanolamine = an N-acylsphing-4-enine 1-phosphoethanolamine + a 1,2-diacyl-sn-glycerol</text>
        <dbReference type="Rhea" id="RHEA:36079"/>
        <dbReference type="ChEBI" id="CHEBI:17815"/>
        <dbReference type="ChEBI" id="CHEBI:52639"/>
        <dbReference type="ChEBI" id="CHEBI:64612"/>
        <dbReference type="ChEBI" id="CHEBI:73203"/>
    </reaction>
    <physiologicalReaction direction="left-to-right" evidence="9">
        <dbReference type="Rhea" id="RHEA:36080"/>
    </physiologicalReaction>
</comment>
<accession>A0A6F9DS74</accession>
<gene>
    <name evidence="13" type="primary">Samd8</name>
</gene>
<reference evidence="13" key="1">
    <citation type="submission" date="2020-04" db="EMBL/GenBank/DDBJ databases">
        <authorList>
            <person name="Neveu A P."/>
        </authorList>
    </citation>
    <scope>NUCLEOTIDE SEQUENCE</scope>
    <source>
        <tissue evidence="13">Whole embryo</tissue>
    </source>
</reference>
<evidence type="ECO:0000256" key="7">
    <source>
        <dbReference type="ARBA" id="ARBA00023098"/>
    </source>
</evidence>
<dbReference type="GO" id="GO:0046513">
    <property type="term" value="P:ceramide biosynthetic process"/>
    <property type="evidence" value="ECO:0007669"/>
    <property type="project" value="TreeGrafter"/>
</dbReference>
<dbReference type="EMBL" id="LR789991">
    <property type="protein sequence ID" value="CAB3265853.1"/>
    <property type="molecule type" value="mRNA"/>
</dbReference>
<evidence type="ECO:0000256" key="10">
    <source>
        <dbReference type="SAM" id="MobiDB-lite"/>
    </source>
</evidence>
<dbReference type="PANTHER" id="PTHR21290:SF25">
    <property type="entry name" value="SPHINGOMYELIN SYNTHASE-RELATED PROTEIN 1"/>
    <property type="match status" value="1"/>
</dbReference>
<keyword evidence="7" id="KW-0443">Lipid metabolism</keyword>
<dbReference type="InterPro" id="IPR001660">
    <property type="entry name" value="SAM"/>
</dbReference>
<evidence type="ECO:0000256" key="1">
    <source>
        <dbReference type="ARBA" id="ARBA00004141"/>
    </source>
</evidence>
<dbReference type="InterPro" id="IPR025749">
    <property type="entry name" value="Sphingomyelin_synth-like_dom"/>
</dbReference>
<dbReference type="CDD" id="cd09515">
    <property type="entry name" value="SAM_SGMS1-like"/>
    <property type="match status" value="1"/>
</dbReference>
<evidence type="ECO:0000256" key="3">
    <source>
        <dbReference type="ARBA" id="ARBA00022679"/>
    </source>
</evidence>
<evidence type="ECO:0000256" key="6">
    <source>
        <dbReference type="ARBA" id="ARBA00022989"/>
    </source>
</evidence>
<keyword evidence="6 11" id="KW-1133">Transmembrane helix</keyword>
<dbReference type="GO" id="GO:0047493">
    <property type="term" value="F:ceramide cholinephosphotransferase activity"/>
    <property type="evidence" value="ECO:0007669"/>
    <property type="project" value="TreeGrafter"/>
</dbReference>
<dbReference type="InterPro" id="IPR013761">
    <property type="entry name" value="SAM/pointed_sf"/>
</dbReference>
<dbReference type="SMART" id="SM00454">
    <property type="entry name" value="SAM"/>
    <property type="match status" value="1"/>
</dbReference>
<proteinExistence type="evidence at transcript level"/>
<keyword evidence="5" id="KW-0746">Sphingolipid metabolism</keyword>
<dbReference type="GO" id="GO:0005886">
    <property type="term" value="C:plasma membrane"/>
    <property type="evidence" value="ECO:0007669"/>
    <property type="project" value="TreeGrafter"/>
</dbReference>
<dbReference type="Gene3D" id="1.10.150.50">
    <property type="entry name" value="Transcription Factor, Ets-1"/>
    <property type="match status" value="1"/>
</dbReference>
<evidence type="ECO:0000256" key="5">
    <source>
        <dbReference type="ARBA" id="ARBA00022919"/>
    </source>
</evidence>
<protein>
    <submittedName>
        <fullName evidence="13">Sphingomyelin synthase-related protein 1-like</fullName>
    </submittedName>
</protein>
<evidence type="ECO:0000256" key="9">
    <source>
        <dbReference type="ARBA" id="ARBA00049904"/>
    </source>
</evidence>
<keyword evidence="8 11" id="KW-0472">Membrane</keyword>
<dbReference type="InterPro" id="IPR045221">
    <property type="entry name" value="Sphingomyelin_synth-like"/>
</dbReference>
<dbReference type="GO" id="GO:0033188">
    <property type="term" value="F:sphingomyelin synthase activity"/>
    <property type="evidence" value="ECO:0007669"/>
    <property type="project" value="TreeGrafter"/>
</dbReference>
<feature type="transmembrane region" description="Helical" evidence="11">
    <location>
        <begin position="341"/>
        <end position="361"/>
    </location>
</feature>
<evidence type="ECO:0000256" key="8">
    <source>
        <dbReference type="ARBA" id="ARBA00023136"/>
    </source>
</evidence>
<dbReference type="PANTHER" id="PTHR21290">
    <property type="entry name" value="SPHINGOMYELIN SYNTHETASE"/>
    <property type="match status" value="1"/>
</dbReference>
<keyword evidence="3" id="KW-0808">Transferase</keyword>
<feature type="domain" description="SAM" evidence="12">
    <location>
        <begin position="16"/>
        <end position="82"/>
    </location>
</feature>
<dbReference type="SUPFAM" id="SSF47769">
    <property type="entry name" value="SAM/Pointed domain"/>
    <property type="match status" value="1"/>
</dbReference>
<keyword evidence="4 11" id="KW-0812">Transmembrane</keyword>
<organism evidence="13">
    <name type="scientific">Phallusia mammillata</name>
    <dbReference type="NCBI Taxonomy" id="59560"/>
    <lineage>
        <taxon>Eukaryota</taxon>
        <taxon>Metazoa</taxon>
        <taxon>Chordata</taxon>
        <taxon>Tunicata</taxon>
        <taxon>Ascidiacea</taxon>
        <taxon>Phlebobranchia</taxon>
        <taxon>Ascidiidae</taxon>
        <taxon>Phallusia</taxon>
    </lineage>
</organism>
<feature type="transmembrane region" description="Helical" evidence="11">
    <location>
        <begin position="316"/>
        <end position="335"/>
    </location>
</feature>
<evidence type="ECO:0000313" key="13">
    <source>
        <dbReference type="EMBL" id="CAB3265853.1"/>
    </source>
</evidence>
<feature type="region of interest" description="Disordered" evidence="10">
    <location>
        <begin position="101"/>
        <end position="121"/>
    </location>
</feature>
<sequence>MTQSLNMENKKLISNWTCDDVKLWLKSEGFGEYAQLLCDEHGIDGEVLLTITVKDLRDPPLQLKKLCDIKKLEKSLKQLHKKWDVENHILLSEHENGKYSKKTKRNEQIERDGMESSDLVSSDENDESYVKKVNTRKKVFKPEYNKLLVSFGYAFATSWITAYVMVICHEKVPDKKKYPPLPDVFLDNIPLIPYAFKMAEACGLLLNAMFCCILLFHKHRAIVLRRFFSIASTVFLLRSVTMFVTSLSVPGEHLECTAMYNSKWQRITRATEIVTGLGMSLTGLQTCGDYMFSGHTAYLTLFNHLITEYSPRKMHYIHTISWVLNLFGVFFVLAAHEHYSIDVVIALYITSRIFLYYHVLANTRSYFHSKRIKIWFPLLSYFECNVPGKVPNEFEWPLDRNRIGKFFNQIKKSKSA</sequence>
<dbReference type="Pfam" id="PF00536">
    <property type="entry name" value="SAM_1"/>
    <property type="match status" value="1"/>
</dbReference>
<comment type="similarity">
    <text evidence="2">Belongs to the sphingomyelin synthase family.</text>
</comment>
<evidence type="ECO:0000259" key="12">
    <source>
        <dbReference type="PROSITE" id="PS50105"/>
    </source>
</evidence>
<evidence type="ECO:0000256" key="2">
    <source>
        <dbReference type="ARBA" id="ARBA00005441"/>
    </source>
</evidence>
<dbReference type="Pfam" id="PF14360">
    <property type="entry name" value="PAP2_C"/>
    <property type="match status" value="1"/>
</dbReference>